<name>A0A3M8DNV8_9BACL</name>
<dbReference type="Proteomes" id="UP000271031">
    <property type="component" value="Unassembled WGS sequence"/>
</dbReference>
<protein>
    <submittedName>
        <fullName evidence="4">Spore germination protein</fullName>
    </submittedName>
</protein>
<keyword evidence="3" id="KW-0812">Transmembrane</keyword>
<evidence type="ECO:0000256" key="1">
    <source>
        <dbReference type="ARBA" id="ARBA00005278"/>
    </source>
</evidence>
<dbReference type="InterPro" id="IPR050768">
    <property type="entry name" value="UPF0353/GerABKA_families"/>
</dbReference>
<evidence type="ECO:0000313" key="4">
    <source>
        <dbReference type="EMBL" id="RNB89786.1"/>
    </source>
</evidence>
<organism evidence="4 5">
    <name type="scientific">Brevibacillus fluminis</name>
    <dbReference type="NCBI Taxonomy" id="511487"/>
    <lineage>
        <taxon>Bacteria</taxon>
        <taxon>Bacillati</taxon>
        <taxon>Bacillota</taxon>
        <taxon>Bacilli</taxon>
        <taxon>Bacillales</taxon>
        <taxon>Paenibacillaceae</taxon>
        <taxon>Brevibacillus</taxon>
    </lineage>
</organism>
<keyword evidence="2 3" id="KW-0472">Membrane</keyword>
<evidence type="ECO:0000256" key="3">
    <source>
        <dbReference type="SAM" id="Phobius"/>
    </source>
</evidence>
<reference evidence="4 5" key="1">
    <citation type="submission" date="2018-10" db="EMBL/GenBank/DDBJ databases">
        <title>Phylogenomics of Brevibacillus.</title>
        <authorList>
            <person name="Dunlap C."/>
        </authorList>
    </citation>
    <scope>NUCLEOTIDE SEQUENCE [LARGE SCALE GENOMIC DNA]</scope>
    <source>
        <strain evidence="4 5">JCM 15716</strain>
    </source>
</reference>
<sequence>MTDVDFGKWFADCPDVKVDPHIFPANRTVSLIYCVNLCDLQQINETVLPALYRASPELDMRTLPFQMLPYTAPVTATAFAREIFAGMLIVVIGDVQQIYMVPLSKSPNRNIEESAIDISIYGPRDGFVEDYGMNLALIRKRFRSQSLAVEEYLVGKRSATKVGLLYVQDIVNPSFVQKVRSRLSAIDIDSLISAAQLQDLLGGRRFSFFPLFIFSGRPDFAVDCLSRGRFLLLVEGSPLVIIAPANLFLVLKTPEDSHFPFWITSVSRVLRIFGLLISILLPGFWIALTQYNQDQLPFPLLATITQTRIGLPFPASMELFLMLFLLDLFREAGSRLPRSISQTLTVVGGIVIGDAAIRAALISPSLLIVAALSSVANYTLSNQALAGAVSMLRIAIFLASSILGMYGFVLSVIVLIQHLAAQQSFGLPYLTPISPLSVRDAVYGIVAKNWRLLRRRPDFLDTLDSTKEDGRR</sequence>
<dbReference type="GO" id="GO:0009847">
    <property type="term" value="P:spore germination"/>
    <property type="evidence" value="ECO:0007669"/>
    <property type="project" value="InterPro"/>
</dbReference>
<dbReference type="RefSeq" id="WP_122918040.1">
    <property type="nucleotide sequence ID" value="NZ_RHHQ01000008.1"/>
</dbReference>
<dbReference type="Pfam" id="PF03323">
    <property type="entry name" value="GerA"/>
    <property type="match status" value="1"/>
</dbReference>
<evidence type="ECO:0000313" key="5">
    <source>
        <dbReference type="Proteomes" id="UP000271031"/>
    </source>
</evidence>
<gene>
    <name evidence="4" type="ORF">EDM56_11510</name>
</gene>
<evidence type="ECO:0000256" key="2">
    <source>
        <dbReference type="ARBA" id="ARBA00023136"/>
    </source>
</evidence>
<feature type="transmembrane region" description="Helical" evidence="3">
    <location>
        <begin position="392"/>
        <end position="416"/>
    </location>
</feature>
<keyword evidence="3" id="KW-1133">Transmembrane helix</keyword>
<feature type="transmembrane region" description="Helical" evidence="3">
    <location>
        <begin position="272"/>
        <end position="291"/>
    </location>
</feature>
<dbReference type="PANTHER" id="PTHR22550">
    <property type="entry name" value="SPORE GERMINATION PROTEIN"/>
    <property type="match status" value="1"/>
</dbReference>
<dbReference type="GO" id="GO:0016020">
    <property type="term" value="C:membrane"/>
    <property type="evidence" value="ECO:0007669"/>
    <property type="project" value="InterPro"/>
</dbReference>
<dbReference type="OrthoDB" id="1726708at2"/>
<proteinExistence type="inferred from homology"/>
<dbReference type="EMBL" id="RHHQ01000008">
    <property type="protein sequence ID" value="RNB89786.1"/>
    <property type="molecule type" value="Genomic_DNA"/>
</dbReference>
<accession>A0A3M8DNV8</accession>
<dbReference type="PIRSF" id="PIRSF005690">
    <property type="entry name" value="GerBA"/>
    <property type="match status" value="1"/>
</dbReference>
<feature type="transmembrane region" description="Helical" evidence="3">
    <location>
        <begin position="311"/>
        <end position="329"/>
    </location>
</feature>
<keyword evidence="5" id="KW-1185">Reference proteome</keyword>
<dbReference type="InterPro" id="IPR004995">
    <property type="entry name" value="Spore_Ger"/>
</dbReference>
<dbReference type="PANTHER" id="PTHR22550:SF5">
    <property type="entry name" value="LEUCINE ZIPPER PROTEIN 4"/>
    <property type="match status" value="1"/>
</dbReference>
<feature type="transmembrane region" description="Helical" evidence="3">
    <location>
        <begin position="350"/>
        <end position="372"/>
    </location>
</feature>
<comment type="similarity">
    <text evidence="1">Belongs to the GerABKA family.</text>
</comment>
<feature type="transmembrane region" description="Helical" evidence="3">
    <location>
        <begin position="230"/>
        <end position="251"/>
    </location>
</feature>
<comment type="caution">
    <text evidence="4">The sequence shown here is derived from an EMBL/GenBank/DDBJ whole genome shotgun (WGS) entry which is preliminary data.</text>
</comment>
<dbReference type="AlphaFoldDB" id="A0A3M8DNV8"/>